<evidence type="ECO:0000256" key="6">
    <source>
        <dbReference type="ARBA" id="ARBA00074102"/>
    </source>
</evidence>
<dbReference type="AlphaFoldDB" id="A0A8K0IAC2"/>
<evidence type="ECO:0000256" key="9">
    <source>
        <dbReference type="SAM" id="MobiDB-lite"/>
    </source>
</evidence>
<dbReference type="PANTHER" id="PTHR47990">
    <property type="entry name" value="2-OXOGLUTARATE (2OG) AND FE(II)-DEPENDENT OXYGENASE SUPERFAMILY PROTEIN-RELATED"/>
    <property type="match status" value="1"/>
</dbReference>
<dbReference type="SUPFAM" id="SSF51197">
    <property type="entry name" value="Clavaminate synthase-like"/>
    <property type="match status" value="1"/>
</dbReference>
<keyword evidence="4 8" id="KW-0408">Iron</keyword>
<name>A0A8K0IAC2_COCNU</name>
<evidence type="ECO:0000256" key="8">
    <source>
        <dbReference type="RuleBase" id="RU003682"/>
    </source>
</evidence>
<feature type="domain" description="Fe2OG dioxygenase" evidence="10">
    <location>
        <begin position="166"/>
        <end position="269"/>
    </location>
</feature>
<keyword evidence="11" id="KW-0223">Dioxygenase</keyword>
<comment type="cofactor">
    <cofactor evidence="1">
        <name>L-ascorbate</name>
        <dbReference type="ChEBI" id="CHEBI:38290"/>
    </cofactor>
</comment>
<dbReference type="InterPro" id="IPR050231">
    <property type="entry name" value="Iron_ascorbate_oxido_reductase"/>
</dbReference>
<dbReference type="InterPro" id="IPR026992">
    <property type="entry name" value="DIOX_N"/>
</dbReference>
<evidence type="ECO:0000313" key="11">
    <source>
        <dbReference type="EMBL" id="KAG1346227.1"/>
    </source>
</evidence>
<reference evidence="11" key="1">
    <citation type="journal article" date="2017" name="Gigascience">
        <title>The genome draft of coconut (Cocos nucifera).</title>
        <authorList>
            <person name="Xiao Y."/>
            <person name="Xu P."/>
            <person name="Fan H."/>
            <person name="Baudouin L."/>
            <person name="Xia W."/>
            <person name="Bocs S."/>
            <person name="Xu J."/>
            <person name="Li Q."/>
            <person name="Guo A."/>
            <person name="Zhou L."/>
            <person name="Li J."/>
            <person name="Wu Y."/>
            <person name="Ma Z."/>
            <person name="Armero A."/>
            <person name="Issali A.E."/>
            <person name="Liu N."/>
            <person name="Peng M."/>
            <person name="Yang Y."/>
        </authorList>
    </citation>
    <scope>NUCLEOTIDE SEQUENCE</scope>
    <source>
        <tissue evidence="11">Spear leaf of Hainan Tall coconut</tissue>
    </source>
</reference>
<keyword evidence="3 8" id="KW-0560">Oxidoreductase</keyword>
<evidence type="ECO:0000256" key="3">
    <source>
        <dbReference type="ARBA" id="ARBA00023002"/>
    </source>
</evidence>
<keyword evidence="12" id="KW-1185">Reference proteome</keyword>
<comment type="similarity">
    <text evidence="8">Belongs to the iron/ascorbate-dependent oxidoreductase family.</text>
</comment>
<evidence type="ECO:0000256" key="5">
    <source>
        <dbReference type="ARBA" id="ARBA00054658"/>
    </source>
</evidence>
<evidence type="ECO:0000256" key="4">
    <source>
        <dbReference type="ARBA" id="ARBA00023004"/>
    </source>
</evidence>
<feature type="compositionally biased region" description="Basic and acidic residues" evidence="9">
    <location>
        <begin position="1"/>
        <end position="11"/>
    </location>
</feature>
<dbReference type="Pfam" id="PF03171">
    <property type="entry name" value="2OG-FeII_Oxy"/>
    <property type="match status" value="1"/>
</dbReference>
<feature type="region of interest" description="Disordered" evidence="9">
    <location>
        <begin position="1"/>
        <end position="22"/>
    </location>
</feature>
<evidence type="ECO:0000256" key="7">
    <source>
        <dbReference type="ARBA" id="ARBA00076740"/>
    </source>
</evidence>
<dbReference type="Pfam" id="PF14226">
    <property type="entry name" value="DIOX_N"/>
    <property type="match status" value="1"/>
</dbReference>
<dbReference type="EMBL" id="CM017877">
    <property type="protein sequence ID" value="KAG1346227.1"/>
    <property type="molecule type" value="Genomic_DNA"/>
</dbReference>
<organism evidence="11 12">
    <name type="scientific">Cocos nucifera</name>
    <name type="common">Coconut palm</name>
    <dbReference type="NCBI Taxonomy" id="13894"/>
    <lineage>
        <taxon>Eukaryota</taxon>
        <taxon>Viridiplantae</taxon>
        <taxon>Streptophyta</taxon>
        <taxon>Embryophyta</taxon>
        <taxon>Tracheophyta</taxon>
        <taxon>Spermatophyta</taxon>
        <taxon>Magnoliopsida</taxon>
        <taxon>Liliopsida</taxon>
        <taxon>Arecaceae</taxon>
        <taxon>Arecoideae</taxon>
        <taxon>Cocoseae</taxon>
        <taxon>Attaleinae</taxon>
        <taxon>Cocos</taxon>
    </lineage>
</organism>
<evidence type="ECO:0000256" key="1">
    <source>
        <dbReference type="ARBA" id="ARBA00001961"/>
    </source>
</evidence>
<keyword evidence="2 8" id="KW-0479">Metal-binding</keyword>
<comment type="function">
    <text evidence="5">2-oxoglutarate-dependent dioxygenase essential for auxin catabolism and maintenance of auxin homeostasis in reproductive organs. Catalyzes the irreversible oxidation of indole-3-acetic acid (IAA) to the biologically inactive 2-oxoindole-3-acetic acid (OxIAA).</text>
</comment>
<gene>
    <name evidence="11" type="ORF">COCNU_06G000560</name>
</gene>
<dbReference type="FunFam" id="2.60.120.330:FF:000017">
    <property type="entry name" value="2-oxoglutarate-dependent dioxygenase DAO"/>
    <property type="match status" value="1"/>
</dbReference>
<dbReference type="Proteomes" id="UP000797356">
    <property type="component" value="Chromosome 6"/>
</dbReference>
<reference evidence="11" key="2">
    <citation type="submission" date="2019-07" db="EMBL/GenBank/DDBJ databases">
        <authorList>
            <person name="Yang Y."/>
            <person name="Bocs S."/>
            <person name="Baudouin L."/>
        </authorList>
    </citation>
    <scope>NUCLEOTIDE SEQUENCE</scope>
    <source>
        <tissue evidence="11">Spear leaf of Hainan Tall coconut</tissue>
    </source>
</reference>
<accession>A0A8K0IAC2</accession>
<dbReference type="InterPro" id="IPR027443">
    <property type="entry name" value="IPNS-like_sf"/>
</dbReference>
<evidence type="ECO:0000259" key="10">
    <source>
        <dbReference type="PROSITE" id="PS51471"/>
    </source>
</evidence>
<sequence>MGAENPRELPKIDFSGVDPASAGTESWKSVRAQVIQAMESHGCFEAIYPQVTRQLRESLFRNAVKELFALPLDVKRRNIHHKPFHGYLGEIPALDYYESLAIVNAPLPHATQSFTNLLWPETGNPTFCETVLSFSQKVAELEGMARRMLMEGLGVDKYYEDLTDSMWYLLRFAEYQAPAAQEEEEKKLGYVPHRDTNTMSVVCQLQKDGLEVQAKDGEWILASPSPISFIVMAGNGFRAWTNGRVGAALHRILVGGGVTRYSVVLFSVPKGDFRVEAPPELVGEDHPPLFEPYYDDEFVRFCVSEEGTKTMDTLAAYTELVRARKAEA</sequence>
<dbReference type="PROSITE" id="PS51471">
    <property type="entry name" value="FE2OG_OXY"/>
    <property type="match status" value="1"/>
</dbReference>
<dbReference type="InterPro" id="IPR005123">
    <property type="entry name" value="Oxoglu/Fe-dep_dioxygenase_dom"/>
</dbReference>
<dbReference type="GO" id="GO:0051213">
    <property type="term" value="F:dioxygenase activity"/>
    <property type="evidence" value="ECO:0007669"/>
    <property type="project" value="UniProtKB-KW"/>
</dbReference>
<dbReference type="InterPro" id="IPR044861">
    <property type="entry name" value="IPNS-like_FE2OG_OXY"/>
</dbReference>
<evidence type="ECO:0000313" key="12">
    <source>
        <dbReference type="Proteomes" id="UP000797356"/>
    </source>
</evidence>
<comment type="caution">
    <text evidence="11">The sequence shown here is derived from an EMBL/GenBank/DDBJ whole genome shotgun (WGS) entry which is preliminary data.</text>
</comment>
<dbReference type="Gene3D" id="2.60.120.330">
    <property type="entry name" value="B-lactam Antibiotic, Isopenicillin N Synthase, Chain"/>
    <property type="match status" value="1"/>
</dbReference>
<dbReference type="OrthoDB" id="288590at2759"/>
<protein>
    <recommendedName>
        <fullName evidence="6">2-oxoglutarate-dependent dioxygenase DAO</fullName>
    </recommendedName>
    <alternativeName>
        <fullName evidence="7">Protein DIOXYGENASE FOR AUXIN OXIDATION</fullName>
    </alternativeName>
</protein>
<proteinExistence type="inferred from homology"/>
<dbReference type="GO" id="GO:0046872">
    <property type="term" value="F:metal ion binding"/>
    <property type="evidence" value="ECO:0007669"/>
    <property type="project" value="UniProtKB-KW"/>
</dbReference>
<evidence type="ECO:0000256" key="2">
    <source>
        <dbReference type="ARBA" id="ARBA00022723"/>
    </source>
</evidence>